<evidence type="ECO:0000313" key="8">
    <source>
        <dbReference type="Proteomes" id="UP000036202"/>
    </source>
</evidence>
<reference evidence="7 8" key="1">
    <citation type="journal article" date="2015" name="PLoS ONE">
        <title>Genome Sequence of Bacillus endophyticus and Analysis of Its Companion Mechanism in the Ketogulonigenium vulgare-Bacillus Strain Consortium.</title>
        <authorList>
            <person name="Jia N."/>
            <person name="Du J."/>
            <person name="Ding M.Z."/>
            <person name="Gao F."/>
            <person name="Yuan Y.J."/>
        </authorList>
    </citation>
    <scope>NUCLEOTIDE SEQUENCE [LARGE SCALE GENOMIC DNA]</scope>
    <source>
        <strain evidence="7 8">Hbe603</strain>
    </source>
</reference>
<evidence type="ECO:0000256" key="5">
    <source>
        <dbReference type="ARBA" id="ARBA00022989"/>
    </source>
</evidence>
<dbReference type="Proteomes" id="UP000036202">
    <property type="component" value="Chromosome"/>
</dbReference>
<organism evidence="7 8">
    <name type="scientific">Priestia filamentosa</name>
    <dbReference type="NCBI Taxonomy" id="1402861"/>
    <lineage>
        <taxon>Bacteria</taxon>
        <taxon>Bacillati</taxon>
        <taxon>Bacillota</taxon>
        <taxon>Bacilli</taxon>
        <taxon>Bacillales</taxon>
        <taxon>Bacillaceae</taxon>
        <taxon>Priestia</taxon>
    </lineage>
</organism>
<accession>A0A1X7DG80</accession>
<protein>
    <submittedName>
        <fullName evidence="7">Uncharacterized protein</fullName>
    </submittedName>
</protein>
<comment type="similarity">
    <text evidence="2">Belongs to the UPF0719 family.</text>
</comment>
<dbReference type="PATRIC" id="fig|135735.6.peg.3428"/>
<evidence type="ECO:0000256" key="4">
    <source>
        <dbReference type="ARBA" id="ARBA00022692"/>
    </source>
</evidence>
<evidence type="ECO:0000256" key="6">
    <source>
        <dbReference type="ARBA" id="ARBA00023136"/>
    </source>
</evidence>
<dbReference type="AlphaFoldDB" id="A0A0H4KIM8"/>
<keyword evidence="4" id="KW-0812">Transmembrane</keyword>
<accession>A0A0H4KIM8</accession>
<keyword evidence="6" id="KW-0472">Membrane</keyword>
<evidence type="ECO:0000313" key="7">
    <source>
        <dbReference type="EMBL" id="AKO93470.1"/>
    </source>
</evidence>
<dbReference type="GO" id="GO:0005886">
    <property type="term" value="C:plasma membrane"/>
    <property type="evidence" value="ECO:0007669"/>
    <property type="project" value="UniProtKB-SubCell"/>
</dbReference>
<dbReference type="GeneID" id="93700653"/>
<keyword evidence="5" id="KW-1133">Transmembrane helix</keyword>
<dbReference type="Pfam" id="PF03994">
    <property type="entry name" value="DUF350"/>
    <property type="match status" value="1"/>
</dbReference>
<evidence type="ECO:0000256" key="3">
    <source>
        <dbReference type="ARBA" id="ARBA00022475"/>
    </source>
</evidence>
<name>A0A0H4KIM8_9BACI</name>
<evidence type="ECO:0000256" key="1">
    <source>
        <dbReference type="ARBA" id="ARBA00004651"/>
    </source>
</evidence>
<dbReference type="EMBL" id="CP011974">
    <property type="protein sequence ID" value="AKO93470.1"/>
    <property type="molecule type" value="Genomic_DNA"/>
</dbReference>
<proteinExistence type="inferred from homology"/>
<dbReference type="eggNOG" id="COG3766">
    <property type="taxonomic scope" value="Bacteria"/>
</dbReference>
<gene>
    <name evidence="7" type="ORF">BEH_16150</name>
</gene>
<sequence length="138" mass="14987">MKTYLTAEGFINFLSYTGTGLLLLLLGVLVFELTTKFSDRELIRQGNIAVALKLWGKGIGLAIVLYTVWGHSLSLFDAFIWGVIGILTQVISYWIIEYILTPKTNLAQKVEEGNVAIGVSLFGASIAVGLIVAGSLTY</sequence>
<dbReference type="PANTHER" id="PTHR40043">
    <property type="entry name" value="UPF0719 INNER MEMBRANE PROTEIN YJFL"/>
    <property type="match status" value="1"/>
</dbReference>
<dbReference type="InterPro" id="IPR007140">
    <property type="entry name" value="DUF350"/>
</dbReference>
<evidence type="ECO:0000256" key="2">
    <source>
        <dbReference type="ARBA" id="ARBA00005779"/>
    </source>
</evidence>
<keyword evidence="8" id="KW-1185">Reference proteome</keyword>
<comment type="subcellular location">
    <subcellularLocation>
        <location evidence="1">Cell membrane</location>
        <topology evidence="1">Multi-pass membrane protein</topology>
    </subcellularLocation>
</comment>
<keyword evidence="3" id="KW-1003">Cell membrane</keyword>
<dbReference type="PANTHER" id="PTHR40043:SF1">
    <property type="entry name" value="UPF0719 INNER MEMBRANE PROTEIN YJFL"/>
    <property type="match status" value="1"/>
</dbReference>
<reference evidence="8" key="2">
    <citation type="submission" date="2015-06" db="EMBL/GenBank/DDBJ databases">
        <title>Genome Sequence of Bacillus endophyticus and Analysis of its Companion Mechanism in the Ketogulonigenium vulgare-Bacillus strain Consortium.</title>
        <authorList>
            <person name="Jia N."/>
            <person name="Du J."/>
            <person name="Ding M.-Z."/>
            <person name="Gao F."/>
            <person name="Yuan Y.-J."/>
        </authorList>
    </citation>
    <scope>NUCLEOTIDE SEQUENCE [LARGE SCALE GENOMIC DNA]</scope>
    <source>
        <strain evidence="8">Hbe603</strain>
    </source>
</reference>
<dbReference type="KEGG" id="beo:BEH_16150"/>
<dbReference type="RefSeq" id="WP_019392250.1">
    <property type="nucleotide sequence ID" value="NZ_ALIM01000014.1"/>
</dbReference>
<dbReference type="OrthoDB" id="1683095at2"/>